<dbReference type="Pfam" id="PF22818">
    <property type="entry name" value="ApeI-like"/>
    <property type="match status" value="1"/>
</dbReference>
<sequence length="108" mass="12434">MLKNKLNKTCFYGHHHQAFLGHFPGNSLLPGVYYLREVLALLPEEITRFSYIVKYAKFIKMVTPNIYLNYTILIDENNSGEHIDISSTIQEVDGDIVAKIKITFKISE</sequence>
<dbReference type="Gene3D" id="3.10.129.10">
    <property type="entry name" value="Hotdog Thioesterase"/>
    <property type="match status" value="1"/>
</dbReference>
<feature type="domain" description="ApeI dehydratase-like" evidence="1">
    <location>
        <begin position="14"/>
        <end position="79"/>
    </location>
</feature>
<dbReference type="AlphaFoldDB" id="A0A077N1C2"/>
<dbReference type="EMBL" id="CBSW010000076">
    <property type="protein sequence ID" value="CDG95891.1"/>
    <property type="molecule type" value="Genomic_DNA"/>
</dbReference>
<comment type="caution">
    <text evidence="2">The sequence shown here is derived from an EMBL/GenBank/DDBJ whole genome shotgun (WGS) entry which is preliminary data.</text>
</comment>
<accession>A0A077N1C2</accession>
<evidence type="ECO:0000313" key="2">
    <source>
        <dbReference type="EMBL" id="CDG95891.1"/>
    </source>
</evidence>
<proteinExistence type="predicted"/>
<name>A0A077N1C2_XENBV</name>
<dbReference type="RefSeq" id="WP_038202971.1">
    <property type="nucleotide sequence ID" value="NZ_CAWLWN010000152.1"/>
</dbReference>
<dbReference type="InterPro" id="IPR029069">
    <property type="entry name" value="HotDog_dom_sf"/>
</dbReference>
<dbReference type="Proteomes" id="UP000028511">
    <property type="component" value="Unassembled WGS sequence"/>
</dbReference>
<evidence type="ECO:0000259" key="1">
    <source>
        <dbReference type="Pfam" id="PF22818"/>
    </source>
</evidence>
<dbReference type="InterPro" id="IPR054545">
    <property type="entry name" value="ApeI-like"/>
</dbReference>
<gene>
    <name evidence="2" type="ORF">XBP1_1670022</name>
</gene>
<protein>
    <recommendedName>
        <fullName evidence="1">ApeI dehydratase-like domain-containing protein</fullName>
    </recommendedName>
</protein>
<organism evidence="2">
    <name type="scientific">Xenorhabdus bovienii str. puntauvense</name>
    <dbReference type="NCBI Taxonomy" id="1398201"/>
    <lineage>
        <taxon>Bacteria</taxon>
        <taxon>Pseudomonadati</taxon>
        <taxon>Pseudomonadota</taxon>
        <taxon>Gammaproteobacteria</taxon>
        <taxon>Enterobacterales</taxon>
        <taxon>Morganellaceae</taxon>
        <taxon>Xenorhabdus</taxon>
    </lineage>
</organism>
<dbReference type="HOGENOM" id="CLU_2195908_0_0_6"/>
<reference evidence="2" key="1">
    <citation type="submission" date="2013-07" db="EMBL/GenBank/DDBJ databases">
        <title>Sub-species coevolution in mutualistic symbiosis.</title>
        <authorList>
            <person name="Murfin K."/>
            <person name="Klassen J."/>
            <person name="Lee M."/>
            <person name="Forst S."/>
            <person name="Stock P."/>
            <person name="Goodrich-Blair H."/>
        </authorList>
    </citation>
    <scope>NUCLEOTIDE SEQUENCE [LARGE SCALE GENOMIC DNA]</scope>
    <source>
        <strain evidence="2">Puntauvense</strain>
    </source>
</reference>
<dbReference type="SUPFAM" id="SSF54637">
    <property type="entry name" value="Thioesterase/thiol ester dehydrase-isomerase"/>
    <property type="match status" value="1"/>
</dbReference>